<comment type="caution">
    <text evidence="1">The sequence shown here is derived from an EMBL/GenBank/DDBJ whole genome shotgun (WGS) entry which is preliminary data.</text>
</comment>
<reference evidence="1" key="1">
    <citation type="submission" date="2021-03" db="EMBL/GenBank/DDBJ databases">
        <title>Genomic Encyclopedia of Type Strains, Phase IV (KMG-V): Genome sequencing to study the core and pangenomes of soil and plant-associated prokaryotes.</title>
        <authorList>
            <person name="Whitman W."/>
        </authorList>
    </citation>
    <scope>NUCLEOTIDE SEQUENCE</scope>
    <source>
        <strain evidence="1">C4</strain>
    </source>
</reference>
<sequence length="160" mass="18187">MVKGPLQGKSLKNSFLSIFLIVLSLNFSLVSSGCIDNSSNKISSYTYEINLTDSKLIDEKSTKKNYFLNLTFYDNEKVNINLKDLGLNKSNQIQIPYKFENKSNMYIISYLLKDNGSGIDINVQIDKNNGTLYLKSNYLSKKGIFPNNDKFNVLNVENNI</sequence>
<dbReference type="Proteomes" id="UP000740329">
    <property type="component" value="Unassembled WGS sequence"/>
</dbReference>
<dbReference type="RefSeq" id="WP_209591055.1">
    <property type="nucleotide sequence ID" value="NZ_JAGGMV010000002.1"/>
</dbReference>
<dbReference type="EMBL" id="JAGGMV010000002">
    <property type="protein sequence ID" value="MBP2201588.1"/>
    <property type="molecule type" value="Genomic_DNA"/>
</dbReference>
<evidence type="ECO:0000313" key="2">
    <source>
        <dbReference type="Proteomes" id="UP000740329"/>
    </source>
</evidence>
<dbReference type="AlphaFoldDB" id="A0A8J7S572"/>
<dbReference type="PROSITE" id="PS51257">
    <property type="entry name" value="PROKAR_LIPOPROTEIN"/>
    <property type="match status" value="1"/>
</dbReference>
<proteinExistence type="predicted"/>
<protein>
    <recommendedName>
        <fullName evidence="3">Lipoprotein</fullName>
    </recommendedName>
</protein>
<organism evidence="1 2">
    <name type="scientific">Methanococcus voltae</name>
    <dbReference type="NCBI Taxonomy" id="2188"/>
    <lineage>
        <taxon>Archaea</taxon>
        <taxon>Methanobacteriati</taxon>
        <taxon>Methanobacteriota</taxon>
        <taxon>Methanomada group</taxon>
        <taxon>Methanococci</taxon>
        <taxon>Methanococcales</taxon>
        <taxon>Methanococcaceae</taxon>
        <taxon>Methanococcus</taxon>
    </lineage>
</organism>
<name>A0A8J7S572_METVO</name>
<gene>
    <name evidence="1" type="ORF">J3E07_001000</name>
</gene>
<evidence type="ECO:0008006" key="3">
    <source>
        <dbReference type="Google" id="ProtNLM"/>
    </source>
</evidence>
<evidence type="ECO:0000313" key="1">
    <source>
        <dbReference type="EMBL" id="MBP2201588.1"/>
    </source>
</evidence>
<accession>A0A8J7S572</accession>